<dbReference type="GO" id="GO:0071111">
    <property type="term" value="F:cyclic-guanylate-specific phosphodiesterase activity"/>
    <property type="evidence" value="ECO:0007669"/>
    <property type="project" value="InterPro"/>
</dbReference>
<sequence length="510" mass="58633">MSFSLKKFFLIALLSIFISSSLVVTYLSYRSEQISFEVNKSLNSSFTQLKKDVLLIQEVHNHSQDLNKLVTLILASRSLRSVAYIQDDHYVYSDRQLHLNQEISSSLQQKIKTEALPFLYRKQSSLNNIEELHFVIKGKNGFYQLFLNARYMDDWLDNADLTLNGYVVNNHNQPIINQPQKLLIKAVYQSPQYPFKVVIGEPTQDVIILIAMGAAFIFAFILLGLLFAKHLYNNNFSFRVDIERAIRAKEFIAYYQPIVSNKNLQCSGAELLCRWHHKKKRILAPNHFITKVEESGQIKAITLQLLNQLVKDKIQLCKHNPDFYISINFTLAMLRDEAYMAEVMALIKKNTSLQSGLVFELTERENTTCAMKELNTVMTQFRQIGVRWALDDFGTGYSSLSSVRSLNFDIIKIDKLFVLTADTDAITSSILKNIAYLGKGLNCKMVAEGVETQTQFNKLLGLNIDYSQGYLFSKPMAIKDFLLFQHSFDHRAYICQQPDLEINYQPIVVK</sequence>
<dbReference type="AlphaFoldDB" id="A0A2T3QPY6"/>
<dbReference type="InterPro" id="IPR001633">
    <property type="entry name" value="EAL_dom"/>
</dbReference>
<dbReference type="Pfam" id="PF00563">
    <property type="entry name" value="EAL"/>
    <property type="match status" value="1"/>
</dbReference>
<dbReference type="CDD" id="cd01948">
    <property type="entry name" value="EAL"/>
    <property type="match status" value="1"/>
</dbReference>
<dbReference type="Proteomes" id="UP000251647">
    <property type="component" value="Unassembled WGS sequence"/>
</dbReference>
<dbReference type="PANTHER" id="PTHR33121:SF79">
    <property type="entry name" value="CYCLIC DI-GMP PHOSPHODIESTERASE PDED-RELATED"/>
    <property type="match status" value="1"/>
</dbReference>
<evidence type="ECO:0000313" key="1">
    <source>
        <dbReference type="EMBL" id="SPY27686.1"/>
    </source>
</evidence>
<dbReference type="SUPFAM" id="SSF141868">
    <property type="entry name" value="EAL domain-like"/>
    <property type="match status" value="1"/>
</dbReference>
<keyword evidence="1" id="KW-0378">Hydrolase</keyword>
<evidence type="ECO:0000313" key="2">
    <source>
        <dbReference type="Proteomes" id="UP000251647"/>
    </source>
</evidence>
<name>A0A2T3QPY6_PHODM</name>
<protein>
    <submittedName>
        <fullName evidence="1">Cyclic di-GMP phosphodiesterase yahA</fullName>
        <ecNumber evidence="1">3.1.4.-</ecNumber>
    </submittedName>
</protein>
<dbReference type="Gene3D" id="3.20.20.450">
    <property type="entry name" value="EAL domain"/>
    <property type="match status" value="1"/>
</dbReference>
<accession>A0A2T3QPY6</accession>
<reference evidence="1 2" key="1">
    <citation type="submission" date="2018-06" db="EMBL/GenBank/DDBJ databases">
        <authorList>
            <consortium name="Pathogen Informatics"/>
            <person name="Doyle S."/>
        </authorList>
    </citation>
    <scope>NUCLEOTIDE SEQUENCE [LARGE SCALE GENOMIC DNA]</scope>
    <source>
        <strain evidence="1 2">NCTC11647</strain>
    </source>
</reference>
<proteinExistence type="predicted"/>
<dbReference type="EC" id="3.1.4.-" evidence="1"/>
<organism evidence="1 2">
    <name type="scientific">Photobacterium damselae</name>
    <dbReference type="NCBI Taxonomy" id="38293"/>
    <lineage>
        <taxon>Bacteria</taxon>
        <taxon>Pseudomonadati</taxon>
        <taxon>Pseudomonadota</taxon>
        <taxon>Gammaproteobacteria</taxon>
        <taxon>Vibrionales</taxon>
        <taxon>Vibrionaceae</taxon>
        <taxon>Photobacterium</taxon>
    </lineage>
</organism>
<dbReference type="SMART" id="SM00052">
    <property type="entry name" value="EAL"/>
    <property type="match status" value="1"/>
</dbReference>
<dbReference type="PROSITE" id="PS50883">
    <property type="entry name" value="EAL"/>
    <property type="match status" value="1"/>
</dbReference>
<gene>
    <name evidence="1" type="primary">yahA</name>
    <name evidence="1" type="ORF">NCTC11647_00745</name>
</gene>
<dbReference type="PANTHER" id="PTHR33121">
    <property type="entry name" value="CYCLIC DI-GMP PHOSPHODIESTERASE PDEF"/>
    <property type="match status" value="1"/>
</dbReference>
<dbReference type="InterPro" id="IPR035919">
    <property type="entry name" value="EAL_sf"/>
</dbReference>
<dbReference type="OrthoDB" id="675397at2"/>
<dbReference type="EMBL" id="UATL01000001">
    <property type="protein sequence ID" value="SPY27686.1"/>
    <property type="molecule type" value="Genomic_DNA"/>
</dbReference>
<dbReference type="RefSeq" id="WP_005300277.1">
    <property type="nucleotide sequence ID" value="NZ_CP073684.1"/>
</dbReference>
<dbReference type="InterPro" id="IPR050706">
    <property type="entry name" value="Cyclic-di-GMP_PDE-like"/>
</dbReference>